<dbReference type="InterPro" id="IPR015424">
    <property type="entry name" value="PyrdxlP-dep_Trfase"/>
</dbReference>
<dbReference type="EC" id="2.6.1.87" evidence="6"/>
<sequence>MANIMSNQFIPYGRQHITQTDIDSVVAVLQSDFLTQGSQVPAFEERVATYTGAKFGVAVNSATSALHIACLALGLGQGEKGKDDWLWTTPITFTASANCGLYCGANIDFVDIDPLTLNMSITALEEKLQLADAENRLPKIVIPVHFTGEPCDMAAIHALSQQYGFKVIEDASHAIGGKYHNQPIGNCEFSDITVFSFHPVKIITTAEGGLATTNDPALAEKMQLLRSHGITRDANLMTDEPDGGWYYQQIDLGFNYRMTELQGALGVSQMNYLDDFVTRRHQLGKRYDELLTDLPIMLPYRNPANYSGFHLYPIQLTADSGKTRKQVFDSLRAQHIGVNVHYIPVHTQPYYAKLGFKQGDFPHAERYYAQAISLPLYYDLSEASQTQVVDALKIALAQAFA</sequence>
<reference evidence="6 7" key="1">
    <citation type="submission" date="2018-06" db="EMBL/GenBank/DDBJ databases">
        <authorList>
            <consortium name="Pathogen Informatics"/>
            <person name="Doyle S."/>
        </authorList>
    </citation>
    <scope>NUCLEOTIDE SEQUENCE [LARGE SCALE GENOMIC DNA]</scope>
    <source>
        <strain evidence="6 7">NCTC10465</strain>
    </source>
</reference>
<dbReference type="InterPro" id="IPR020026">
    <property type="entry name" value="PseC"/>
</dbReference>
<dbReference type="PIRSF" id="PIRSF000390">
    <property type="entry name" value="PLP_StrS"/>
    <property type="match status" value="1"/>
</dbReference>
<evidence type="ECO:0000256" key="4">
    <source>
        <dbReference type="PIRSR" id="PIRSR000390-2"/>
    </source>
</evidence>
<dbReference type="PANTHER" id="PTHR30244">
    <property type="entry name" value="TRANSAMINASE"/>
    <property type="match status" value="1"/>
</dbReference>
<organism evidence="6 7">
    <name type="scientific">Faucicola osloensis</name>
    <name type="common">Moraxella osloensis</name>
    <dbReference type="NCBI Taxonomy" id="34062"/>
    <lineage>
        <taxon>Bacteria</taxon>
        <taxon>Pseudomonadati</taxon>
        <taxon>Pseudomonadota</taxon>
        <taxon>Gammaproteobacteria</taxon>
        <taxon>Moraxellales</taxon>
        <taxon>Moraxellaceae</taxon>
        <taxon>Faucicola</taxon>
    </lineage>
</organism>
<dbReference type="Gene3D" id="3.40.640.10">
    <property type="entry name" value="Type I PLP-dependent aspartate aminotransferase-like (Major domain)"/>
    <property type="match status" value="1"/>
</dbReference>
<keyword evidence="7" id="KW-1185">Reference proteome</keyword>
<feature type="modified residue" description="N6-(pyridoxal phosphate)lysine" evidence="4">
    <location>
        <position position="201"/>
    </location>
</feature>
<evidence type="ECO:0000256" key="1">
    <source>
        <dbReference type="ARBA" id="ARBA00022898"/>
    </source>
</evidence>
<dbReference type="Proteomes" id="UP000255230">
    <property type="component" value="Unassembled WGS sequence"/>
</dbReference>
<evidence type="ECO:0000256" key="3">
    <source>
        <dbReference type="PIRSR" id="PIRSR000390-1"/>
    </source>
</evidence>
<comment type="similarity">
    <text evidence="2 5">Belongs to the DegT/DnrJ/EryC1 family.</text>
</comment>
<dbReference type="Pfam" id="PF01041">
    <property type="entry name" value="DegT_DnrJ_EryC1"/>
    <property type="match status" value="1"/>
</dbReference>
<dbReference type="InterPro" id="IPR000653">
    <property type="entry name" value="DegT/StrS_aminotransferase"/>
</dbReference>
<dbReference type="GO" id="GO:0000271">
    <property type="term" value="P:polysaccharide biosynthetic process"/>
    <property type="evidence" value="ECO:0007669"/>
    <property type="project" value="TreeGrafter"/>
</dbReference>
<keyword evidence="6" id="KW-0808">Transferase</keyword>
<dbReference type="GO" id="GO:0099620">
    <property type="term" value="F:UDP-4-amino-4-deoxy-L-arabinose aminotransferase"/>
    <property type="evidence" value="ECO:0007669"/>
    <property type="project" value="UniProtKB-EC"/>
</dbReference>
<proteinExistence type="inferred from homology"/>
<keyword evidence="1 4" id="KW-0663">Pyridoxal phosphate</keyword>
<dbReference type="SUPFAM" id="SSF53383">
    <property type="entry name" value="PLP-dependent transferases"/>
    <property type="match status" value="1"/>
</dbReference>
<dbReference type="Gene3D" id="3.90.1150.10">
    <property type="entry name" value="Aspartate Aminotransferase, domain 1"/>
    <property type="match status" value="1"/>
</dbReference>
<dbReference type="NCBIfam" id="TIGR03588">
    <property type="entry name" value="PseC"/>
    <property type="match status" value="1"/>
</dbReference>
<evidence type="ECO:0000313" key="6">
    <source>
        <dbReference type="EMBL" id="STY96995.1"/>
    </source>
</evidence>
<gene>
    <name evidence="6" type="primary">arnB</name>
    <name evidence="6" type="ORF">NCTC10465_00762</name>
</gene>
<dbReference type="GO" id="GO:0030170">
    <property type="term" value="F:pyridoxal phosphate binding"/>
    <property type="evidence" value="ECO:0007669"/>
    <property type="project" value="TreeGrafter"/>
</dbReference>
<dbReference type="InterPro" id="IPR015421">
    <property type="entry name" value="PyrdxlP-dep_Trfase_major"/>
</dbReference>
<keyword evidence="6" id="KW-0032">Aminotransferase</keyword>
<evidence type="ECO:0000256" key="5">
    <source>
        <dbReference type="RuleBase" id="RU004508"/>
    </source>
</evidence>
<dbReference type="InterPro" id="IPR015422">
    <property type="entry name" value="PyrdxlP-dep_Trfase_small"/>
</dbReference>
<name>A0A378Q8L5_FAUOS</name>
<evidence type="ECO:0000256" key="2">
    <source>
        <dbReference type="ARBA" id="ARBA00037999"/>
    </source>
</evidence>
<accession>A0A378Q8L5</accession>
<feature type="active site" description="Proton acceptor" evidence="3">
    <location>
        <position position="201"/>
    </location>
</feature>
<dbReference type="EMBL" id="UGPY01000001">
    <property type="protein sequence ID" value="STY96995.1"/>
    <property type="molecule type" value="Genomic_DNA"/>
</dbReference>
<dbReference type="CDD" id="cd00616">
    <property type="entry name" value="AHBA_syn"/>
    <property type="match status" value="1"/>
</dbReference>
<dbReference type="AlphaFoldDB" id="A0A378Q8L5"/>
<dbReference type="PANTHER" id="PTHR30244:SF34">
    <property type="entry name" value="DTDP-4-AMINO-4,6-DIDEOXYGALACTOSE TRANSAMINASE"/>
    <property type="match status" value="1"/>
</dbReference>
<evidence type="ECO:0000313" key="7">
    <source>
        <dbReference type="Proteomes" id="UP000255230"/>
    </source>
</evidence>
<protein>
    <submittedName>
        <fullName evidence="6">UDP-4-amino-4-deoxy-L-arabinose--oxoglutarate aminotransferase</fullName>
        <ecNumber evidence="6">2.6.1.87</ecNumber>
    </submittedName>
</protein>